<dbReference type="Gene3D" id="1.20.1560.10">
    <property type="entry name" value="ABC transporter type 1, transmembrane domain"/>
    <property type="match status" value="2"/>
</dbReference>
<evidence type="ECO:0000259" key="17">
    <source>
        <dbReference type="PROSITE" id="PS50893"/>
    </source>
</evidence>
<reference evidence="19" key="1">
    <citation type="submission" date="2022-03" db="EMBL/GenBank/DDBJ databases">
        <authorList>
            <person name="Sayadi A."/>
        </authorList>
    </citation>
    <scope>NUCLEOTIDE SEQUENCE</scope>
</reference>
<dbReference type="PANTHER" id="PTHR24223:SF443">
    <property type="entry name" value="MULTIDRUG-RESISTANCE LIKE PROTEIN 1, ISOFORM I"/>
    <property type="match status" value="1"/>
</dbReference>
<evidence type="ECO:0000256" key="1">
    <source>
        <dbReference type="ARBA" id="ARBA00004128"/>
    </source>
</evidence>
<comment type="subcellular location">
    <subcellularLocation>
        <location evidence="2">Cell membrane</location>
        <topology evidence="2">Multi-pass membrane protein</topology>
    </subcellularLocation>
    <subcellularLocation>
        <location evidence="1">Vacuole membrane</location>
        <topology evidence="1">Multi-pass membrane protein</topology>
    </subcellularLocation>
</comment>
<dbReference type="Pfam" id="PF24357">
    <property type="entry name" value="TMD0_ABC"/>
    <property type="match status" value="1"/>
</dbReference>
<dbReference type="SUPFAM" id="SSF52540">
    <property type="entry name" value="P-loop containing nucleoside triphosphate hydrolases"/>
    <property type="match status" value="2"/>
</dbReference>
<evidence type="ECO:0000256" key="6">
    <source>
        <dbReference type="ARBA" id="ARBA00022554"/>
    </source>
</evidence>
<feature type="transmembrane region" description="Helical" evidence="16">
    <location>
        <begin position="431"/>
        <end position="451"/>
    </location>
</feature>
<keyword evidence="5" id="KW-1003">Cell membrane</keyword>
<evidence type="ECO:0000256" key="3">
    <source>
        <dbReference type="ARBA" id="ARBA00009726"/>
    </source>
</evidence>
<evidence type="ECO:0000256" key="11">
    <source>
        <dbReference type="ARBA" id="ARBA00022967"/>
    </source>
</evidence>
<dbReference type="FunFam" id="3.40.50.300:FF:000812">
    <property type="entry name" value="multidrug resistance-associated protein 1 isoform X15"/>
    <property type="match status" value="1"/>
</dbReference>
<comment type="similarity">
    <text evidence="3">Belongs to the ABC transporter superfamily. ABCC family. Conjugate transporter (TC 3.A.1.208) subfamily.</text>
</comment>
<feature type="transmembrane region" description="Helical" evidence="16">
    <location>
        <begin position="355"/>
        <end position="374"/>
    </location>
</feature>
<dbReference type="CDD" id="cd03244">
    <property type="entry name" value="ABCC_MRP_domain2"/>
    <property type="match status" value="1"/>
</dbReference>
<dbReference type="InterPro" id="IPR050173">
    <property type="entry name" value="ABC_transporter_C-like"/>
</dbReference>
<keyword evidence="9" id="KW-0547">Nucleotide-binding</keyword>
<feature type="domain" description="ABC transporter" evidence="17">
    <location>
        <begin position="1297"/>
        <end position="1529"/>
    </location>
</feature>
<dbReference type="FunFam" id="1.20.1560.10:FF:000020">
    <property type="entry name" value="ABC metal ion transporter"/>
    <property type="match status" value="1"/>
</dbReference>
<evidence type="ECO:0000256" key="16">
    <source>
        <dbReference type="SAM" id="Phobius"/>
    </source>
</evidence>
<dbReference type="Pfam" id="PF00664">
    <property type="entry name" value="ABC_membrane"/>
    <property type="match status" value="2"/>
</dbReference>
<feature type="transmembrane region" description="Helical" evidence="16">
    <location>
        <begin position="141"/>
        <end position="158"/>
    </location>
</feature>
<accession>A0A9P0KZZ9</accession>
<keyword evidence="13 16" id="KW-0472">Membrane</keyword>
<dbReference type="GO" id="GO:0015431">
    <property type="term" value="F:ABC-type glutathione S-conjugate transporter activity"/>
    <property type="evidence" value="ECO:0007669"/>
    <property type="project" value="UniProtKB-EC"/>
</dbReference>
<dbReference type="NCBIfam" id="TIGR00957">
    <property type="entry name" value="MRP_assoc_pro"/>
    <property type="match status" value="1"/>
</dbReference>
<feature type="transmembrane region" description="Helical" evidence="16">
    <location>
        <begin position="1117"/>
        <end position="1137"/>
    </location>
</feature>
<dbReference type="Proteomes" id="UP001152888">
    <property type="component" value="Unassembled WGS sequence"/>
</dbReference>
<evidence type="ECO:0000256" key="14">
    <source>
        <dbReference type="ARBA" id="ARBA00024220"/>
    </source>
</evidence>
<sequence length="1534" mass="172002">MEQLNRELQMDEFCGSKFWDDDLSWNTLDPELTKCFEKTALVWVPCIFLWALSPLDVYFILNSKNRDIPWNWRNLAKIVLTGALVIVTLTDIVTTFTWASCNDSTVYSVDVISPLVKLFTFAFSAVFVYYNRKYGIRTSGLQFLFWLLLLICAIPQLRTEIREAQETADKRSYNLISYTLYFTLVGCITLLSALADEPPRETKHRISKKPCPEQGAGALSRILYTWFDPMAWKGYRNPLVIEDLWDLNPEDSAKEVVPLFEKHWHASLEKSGRYLPVPNGNDAKFNGKFENVDFVPDKKPKKRVSVFPAIIKSFGLHFVAGSILKALGDLLTFINPKILALLIIFVQQGQEPWKGFMYAGLMFATNSLLTFFNVSHMKVIATVGMKMRTVLISAVYKKALRISVNARKEKTVGEIVNLMAVDSSRISMMTIFINMVWSAPLQICLSLYFLWQELGPSVLSGLALMILLIPLNGYIANKVKTMQGKQMKNKDERVKLMNEILNGIKVLKLYAWEGSMEDIIHPVRQKEIKTLRQSAYLNAATSFIWTGAPFLVSLVTFATYACVNTHEVLDAQKAYVSISLFNIIRGPLNMLPMVISNYIQATIALKRINDFLNAEELDPNNVTHEPNKETPVVIENGTFSWGEDPILRDINIKCERNSLGAIVGAVGSGKSSLISACLGEMYKLSGRVNTDGSIAYVSQQAWIQNATLKDNILFGQPYDKYKYEKVVDACALRSDFMMLQAGDATEIGEKGINLSGGQKQRISLARAVYSNADIYLLDDPLSAVDSHVGKHIFENVIGPKGLLSHKTRVLVTHGITYLPQTDKVIVLKDGKVSESGTYLELLNGKGAFAEFLLQHLNEEIDDETELDEITDQLNDTAIGEEVRRISRSRLRVSESISESASERTGNGLYQRQISVASQKSIRSINKMVKSTESLGKESAKVKKGKLIEAEKAETGNVKWEVYKHYIASIGVWLMLSVLLLNITYQAFSVGSNVWVGIWADDNDTMINGTVNTAKRDMYLAVYGVLGIGQAFSTMLSNLLFAKGTIRAAVKIHRQLLHNVMRVPCAFFDITPVGRVLGRFSQDINGIDLRLPNAFQMLMSTIVRVCGTLFVISFSTPLFIAVIIPVAILYIWIQRVYVATSRQVMRLSSVTASPIYSHFGETLSGAQCIRAYKKQEVFIEDSENKVDLNQICQYPTIISSRWLSLRLETIGNLIIFFAALFAVLEREKEPALVGLSVSYALQITQTLNWLVRMSSDAETNIVSMERIKEYVEMEQEAEWEIPGKNPPADWPQSGVVDFQKYSVRYRPGLELVLKSLTVHIDGGEKVGIVGRTGAGKSSLTLALFRIIEAAEGKILIDGVDISELGLHTLRSRLTIIPQEPVLLSGSLRLNLDPFQKHTDKELWETLENCHLKQFVKSQPAGLHFEITEGGDNLSVGQRQLLCLGRSLLRKTKVLVLDEATAAVDLETDDLIQRTIREAFKDCTILTIAHRLNTIMDSDKILVLDKGLIAEFDSPKNLLEDENTIFYGMCKDAGLV</sequence>
<dbReference type="PROSITE" id="PS00211">
    <property type="entry name" value="ABC_TRANSPORTER_1"/>
    <property type="match status" value="2"/>
</dbReference>
<keyword evidence="11" id="KW-1278">Translocase</keyword>
<dbReference type="EC" id="7.6.2.3" evidence="14"/>
<comment type="caution">
    <text evidence="19">The sequence shown here is derived from an EMBL/GenBank/DDBJ whole genome shotgun (WGS) entry which is preliminary data.</text>
</comment>
<dbReference type="GO" id="GO:0000323">
    <property type="term" value="C:lytic vacuole"/>
    <property type="evidence" value="ECO:0007669"/>
    <property type="project" value="UniProtKB-ARBA"/>
</dbReference>
<name>A0A9P0KZZ9_ACAOB</name>
<dbReference type="InterPro" id="IPR056227">
    <property type="entry name" value="TMD0_ABC"/>
</dbReference>
<evidence type="ECO:0000256" key="4">
    <source>
        <dbReference type="ARBA" id="ARBA00022448"/>
    </source>
</evidence>
<dbReference type="InterPro" id="IPR011527">
    <property type="entry name" value="ABC1_TM_dom"/>
</dbReference>
<dbReference type="GO" id="GO:0005774">
    <property type="term" value="C:vacuolar membrane"/>
    <property type="evidence" value="ECO:0007669"/>
    <property type="project" value="UniProtKB-SubCell"/>
</dbReference>
<organism evidence="19 20">
    <name type="scientific">Acanthoscelides obtectus</name>
    <name type="common">Bean weevil</name>
    <name type="synonym">Bruchus obtectus</name>
    <dbReference type="NCBI Taxonomy" id="200917"/>
    <lineage>
        <taxon>Eukaryota</taxon>
        <taxon>Metazoa</taxon>
        <taxon>Ecdysozoa</taxon>
        <taxon>Arthropoda</taxon>
        <taxon>Hexapoda</taxon>
        <taxon>Insecta</taxon>
        <taxon>Pterygota</taxon>
        <taxon>Neoptera</taxon>
        <taxon>Endopterygota</taxon>
        <taxon>Coleoptera</taxon>
        <taxon>Polyphaga</taxon>
        <taxon>Cucujiformia</taxon>
        <taxon>Chrysomeloidea</taxon>
        <taxon>Chrysomelidae</taxon>
        <taxon>Bruchinae</taxon>
        <taxon>Bruchini</taxon>
        <taxon>Acanthoscelides</taxon>
    </lineage>
</organism>
<dbReference type="InterPro" id="IPR017871">
    <property type="entry name" value="ABC_transporter-like_CS"/>
</dbReference>
<feature type="transmembrane region" description="Helical" evidence="16">
    <location>
        <begin position="75"/>
        <end position="99"/>
    </location>
</feature>
<proteinExistence type="inferred from homology"/>
<dbReference type="Gene3D" id="3.40.50.300">
    <property type="entry name" value="P-loop containing nucleotide triphosphate hydrolases"/>
    <property type="match status" value="2"/>
</dbReference>
<feature type="transmembrane region" description="Helical" evidence="16">
    <location>
        <begin position="40"/>
        <end position="63"/>
    </location>
</feature>
<evidence type="ECO:0000313" key="19">
    <source>
        <dbReference type="EMBL" id="CAH1986534.1"/>
    </source>
</evidence>
<feature type="transmembrane region" description="Helical" evidence="16">
    <location>
        <begin position="578"/>
        <end position="599"/>
    </location>
</feature>
<dbReference type="PROSITE" id="PS50929">
    <property type="entry name" value="ABC_TM1F"/>
    <property type="match status" value="2"/>
</dbReference>
<keyword evidence="12 16" id="KW-1133">Transmembrane helix</keyword>
<dbReference type="GO" id="GO:0005886">
    <property type="term" value="C:plasma membrane"/>
    <property type="evidence" value="ECO:0007669"/>
    <property type="project" value="UniProtKB-SubCell"/>
</dbReference>
<dbReference type="SMART" id="SM00382">
    <property type="entry name" value="AAA"/>
    <property type="match status" value="2"/>
</dbReference>
<evidence type="ECO:0000256" key="15">
    <source>
        <dbReference type="ARBA" id="ARBA00047523"/>
    </source>
</evidence>
<gene>
    <name evidence="19" type="ORF">ACAOBT_LOCUS17306</name>
</gene>
<evidence type="ECO:0000256" key="8">
    <source>
        <dbReference type="ARBA" id="ARBA00022737"/>
    </source>
</evidence>
<dbReference type="Pfam" id="PF00005">
    <property type="entry name" value="ABC_tran"/>
    <property type="match status" value="2"/>
</dbReference>
<dbReference type="FunFam" id="1.20.1560.10:FF:000001">
    <property type="entry name" value="ATP-binding cassette subfamily C member 1"/>
    <property type="match status" value="1"/>
</dbReference>
<dbReference type="InterPro" id="IPR003593">
    <property type="entry name" value="AAA+_ATPase"/>
</dbReference>
<evidence type="ECO:0000256" key="12">
    <source>
        <dbReference type="ARBA" id="ARBA00022989"/>
    </source>
</evidence>
<evidence type="ECO:0000256" key="10">
    <source>
        <dbReference type="ARBA" id="ARBA00022840"/>
    </source>
</evidence>
<dbReference type="InterPro" id="IPR027417">
    <property type="entry name" value="P-loop_NTPase"/>
</dbReference>
<keyword evidence="6" id="KW-0926">Vacuole</keyword>
<feature type="transmembrane region" description="Helical" evidence="16">
    <location>
        <begin position="330"/>
        <end position="346"/>
    </location>
</feature>
<dbReference type="GO" id="GO:0005524">
    <property type="term" value="F:ATP binding"/>
    <property type="evidence" value="ECO:0007669"/>
    <property type="project" value="UniProtKB-KW"/>
</dbReference>
<dbReference type="InterPro" id="IPR005292">
    <property type="entry name" value="MRP"/>
</dbReference>
<keyword evidence="20" id="KW-1185">Reference proteome</keyword>
<keyword evidence="8" id="KW-0677">Repeat</keyword>
<dbReference type="PROSITE" id="PS50893">
    <property type="entry name" value="ABC_TRANSPORTER_2"/>
    <property type="match status" value="2"/>
</dbReference>
<evidence type="ECO:0000313" key="20">
    <source>
        <dbReference type="Proteomes" id="UP001152888"/>
    </source>
</evidence>
<feature type="domain" description="ABC transmembrane type-1" evidence="18">
    <location>
        <begin position="319"/>
        <end position="600"/>
    </location>
</feature>
<dbReference type="CDD" id="cd18603">
    <property type="entry name" value="ABC_6TM_MRP1_2_3_6_D2_like"/>
    <property type="match status" value="1"/>
</dbReference>
<keyword evidence="4" id="KW-0813">Transport</keyword>
<dbReference type="SUPFAM" id="SSF90123">
    <property type="entry name" value="ABC transporter transmembrane region"/>
    <property type="match status" value="2"/>
</dbReference>
<feature type="transmembrane region" description="Helical" evidence="16">
    <location>
        <begin position="965"/>
        <end position="984"/>
    </location>
</feature>
<evidence type="ECO:0000259" key="18">
    <source>
        <dbReference type="PROSITE" id="PS50929"/>
    </source>
</evidence>
<dbReference type="CDD" id="cd03250">
    <property type="entry name" value="ABCC_MRP_domain1"/>
    <property type="match status" value="1"/>
</dbReference>
<evidence type="ECO:0000256" key="5">
    <source>
        <dbReference type="ARBA" id="ARBA00022475"/>
    </source>
</evidence>
<evidence type="ECO:0000256" key="2">
    <source>
        <dbReference type="ARBA" id="ARBA00004651"/>
    </source>
</evidence>
<dbReference type="FunFam" id="3.40.50.300:FF:000074">
    <property type="entry name" value="Multidrug resistance-associated protein 5 isoform 1"/>
    <property type="match status" value="1"/>
</dbReference>
<feature type="transmembrane region" description="Helical" evidence="16">
    <location>
        <begin position="178"/>
        <end position="195"/>
    </location>
</feature>
<dbReference type="OrthoDB" id="6500128at2759"/>
<keyword evidence="10" id="KW-0067">ATP-binding</keyword>
<feature type="transmembrane region" description="Helical" evidence="16">
    <location>
        <begin position="457"/>
        <end position="477"/>
    </location>
</feature>
<dbReference type="CDD" id="cd18595">
    <property type="entry name" value="ABC_6TM_MRP1_2_3_6_D1_like"/>
    <property type="match status" value="1"/>
</dbReference>
<comment type="catalytic activity">
    <reaction evidence="15">
        <text>leukotriene C4(in) + ATP + H2O = leukotriene C4(out) + ADP + phosphate + H(+)</text>
        <dbReference type="Rhea" id="RHEA:38963"/>
        <dbReference type="ChEBI" id="CHEBI:15377"/>
        <dbReference type="ChEBI" id="CHEBI:15378"/>
        <dbReference type="ChEBI" id="CHEBI:30616"/>
        <dbReference type="ChEBI" id="CHEBI:43474"/>
        <dbReference type="ChEBI" id="CHEBI:57973"/>
        <dbReference type="ChEBI" id="CHEBI:456216"/>
    </reaction>
    <physiologicalReaction direction="left-to-right" evidence="15">
        <dbReference type="Rhea" id="RHEA:38964"/>
    </physiologicalReaction>
</comment>
<dbReference type="GO" id="GO:0016887">
    <property type="term" value="F:ATP hydrolysis activity"/>
    <property type="evidence" value="ECO:0007669"/>
    <property type="project" value="InterPro"/>
</dbReference>
<feature type="transmembrane region" description="Helical" evidence="16">
    <location>
        <begin position="1019"/>
        <end position="1040"/>
    </location>
</feature>
<evidence type="ECO:0000256" key="7">
    <source>
        <dbReference type="ARBA" id="ARBA00022692"/>
    </source>
</evidence>
<dbReference type="InterPro" id="IPR003439">
    <property type="entry name" value="ABC_transporter-like_ATP-bd"/>
</dbReference>
<feature type="transmembrane region" description="Helical" evidence="16">
    <location>
        <begin position="111"/>
        <end position="129"/>
    </location>
</feature>
<feature type="domain" description="ABC transporter" evidence="17">
    <location>
        <begin position="632"/>
        <end position="854"/>
    </location>
</feature>
<feature type="transmembrane region" description="Helical" evidence="16">
    <location>
        <begin position="535"/>
        <end position="558"/>
    </location>
</feature>
<dbReference type="PANTHER" id="PTHR24223">
    <property type="entry name" value="ATP-BINDING CASSETTE SUB-FAMILY C"/>
    <property type="match status" value="1"/>
</dbReference>
<evidence type="ECO:0000256" key="9">
    <source>
        <dbReference type="ARBA" id="ARBA00022741"/>
    </source>
</evidence>
<dbReference type="EMBL" id="CAKOFQ010007001">
    <property type="protein sequence ID" value="CAH1986534.1"/>
    <property type="molecule type" value="Genomic_DNA"/>
</dbReference>
<feature type="domain" description="ABC transmembrane type-1" evidence="18">
    <location>
        <begin position="977"/>
        <end position="1258"/>
    </location>
</feature>
<protein>
    <recommendedName>
        <fullName evidence="14">ABC-type glutathione-S-conjugate transporter</fullName>
        <ecNumber evidence="14">7.6.2.3</ecNumber>
    </recommendedName>
</protein>
<evidence type="ECO:0000256" key="13">
    <source>
        <dbReference type="ARBA" id="ARBA00023136"/>
    </source>
</evidence>
<keyword evidence="7 16" id="KW-0812">Transmembrane</keyword>
<dbReference type="InterPro" id="IPR036640">
    <property type="entry name" value="ABC1_TM_sf"/>
</dbReference>